<proteinExistence type="predicted"/>
<evidence type="ECO:0000313" key="5">
    <source>
        <dbReference type="Proteomes" id="UP000441336"/>
    </source>
</evidence>
<reference evidence="4 5" key="1">
    <citation type="submission" date="2019-12" db="EMBL/GenBank/DDBJ databases">
        <title>Hymenobacter sp. HMF4947 Genome sequencing and assembly.</title>
        <authorList>
            <person name="Kang H."/>
            <person name="Cha I."/>
            <person name="Kim H."/>
            <person name="Joh K."/>
        </authorList>
    </citation>
    <scope>NUCLEOTIDE SEQUENCE [LARGE SCALE GENOMIC DNA]</scope>
    <source>
        <strain evidence="4 5">HMF4947</strain>
    </source>
</reference>
<dbReference type="Proteomes" id="UP000441336">
    <property type="component" value="Unassembled WGS sequence"/>
</dbReference>
<sequence>MPFTQLACGALLLSLPTASLAQGADPAPTPRFYGGLAFYSSDYQRLGNYYPGLRLPVQGTVGYQLRPRLAVQLGVAYSGSSYDYANAGLRYNGPNTASTYYQYSGTNGLRSTSIALLGRYTLTRKPAHRVQFDLLAGFTLEHSAYREAGSVLDSVQQGSAVASTFDERYAHDNLLFGAGPSVRYRLGAHFELLYDLLYNANISTNRLYQIQGVTTSSALGLRYRFGR</sequence>
<feature type="domain" description="Outer membrane protein beta-barrel" evidence="3">
    <location>
        <begin position="11"/>
        <end position="225"/>
    </location>
</feature>
<feature type="signal peptide" evidence="2">
    <location>
        <begin position="1"/>
        <end position="21"/>
    </location>
</feature>
<dbReference type="AlphaFoldDB" id="A0A7K1T9J2"/>
<dbReference type="InterPro" id="IPR027385">
    <property type="entry name" value="Beta-barrel_OMP"/>
</dbReference>
<dbReference type="EMBL" id="WQKZ01000001">
    <property type="protein sequence ID" value="MVN75077.1"/>
    <property type="molecule type" value="Genomic_DNA"/>
</dbReference>
<organism evidence="4 5">
    <name type="scientific">Hymenobacter ginkgonis</name>
    <dbReference type="NCBI Taxonomy" id="2682976"/>
    <lineage>
        <taxon>Bacteria</taxon>
        <taxon>Pseudomonadati</taxon>
        <taxon>Bacteroidota</taxon>
        <taxon>Cytophagia</taxon>
        <taxon>Cytophagales</taxon>
        <taxon>Hymenobacteraceae</taxon>
        <taxon>Hymenobacter</taxon>
    </lineage>
</organism>
<dbReference type="RefSeq" id="WP_157561844.1">
    <property type="nucleotide sequence ID" value="NZ_WQKZ01000001.1"/>
</dbReference>
<evidence type="ECO:0000313" key="4">
    <source>
        <dbReference type="EMBL" id="MVN75077.1"/>
    </source>
</evidence>
<name>A0A7K1T9J2_9BACT</name>
<gene>
    <name evidence="4" type="ORF">GO988_01930</name>
</gene>
<evidence type="ECO:0000259" key="3">
    <source>
        <dbReference type="Pfam" id="PF13505"/>
    </source>
</evidence>
<accession>A0A7K1T9J2</accession>
<dbReference type="Pfam" id="PF13505">
    <property type="entry name" value="OMP_b-brl"/>
    <property type="match status" value="1"/>
</dbReference>
<evidence type="ECO:0000256" key="2">
    <source>
        <dbReference type="SAM" id="SignalP"/>
    </source>
</evidence>
<feature type="chain" id="PRO_5029487363" evidence="2">
    <location>
        <begin position="22"/>
        <end position="227"/>
    </location>
</feature>
<comment type="caution">
    <text evidence="4">The sequence shown here is derived from an EMBL/GenBank/DDBJ whole genome shotgun (WGS) entry which is preliminary data.</text>
</comment>
<protein>
    <submittedName>
        <fullName evidence="4">Outer membrane beta-barrel protein</fullName>
    </submittedName>
</protein>
<evidence type="ECO:0000256" key="1">
    <source>
        <dbReference type="ARBA" id="ARBA00022729"/>
    </source>
</evidence>
<keyword evidence="5" id="KW-1185">Reference proteome</keyword>
<keyword evidence="1 2" id="KW-0732">Signal</keyword>